<evidence type="ECO:0000256" key="3">
    <source>
        <dbReference type="ARBA" id="ARBA00023163"/>
    </source>
</evidence>
<sequence length="186" mass="20020">MATVPARDRLVGTATALFYGHGIHAVGIDRIIAEAGVAKATFYHHFPTKDALVAAYLTDQSRLQREAMAGLADLAPRDALLAFFDAVADSTRDPVFRGCQFVNAAAEFPDPGHPVRRVVAEHRAWLRGVLRDWLVADGCDDPDVVADLLVVVRDGIVVGGDLDGTDRVRAVVRAAVERVLGPDREG</sequence>
<keyword evidence="7" id="KW-1185">Reference proteome</keyword>
<name>A0A542DZH9_9MICO</name>
<evidence type="ECO:0000256" key="1">
    <source>
        <dbReference type="ARBA" id="ARBA00023015"/>
    </source>
</evidence>
<keyword evidence="3" id="KW-0804">Transcription</keyword>
<dbReference type="EMBL" id="VFMN01000001">
    <property type="protein sequence ID" value="TQJ08500.1"/>
    <property type="molecule type" value="Genomic_DNA"/>
</dbReference>
<dbReference type="PRINTS" id="PR00455">
    <property type="entry name" value="HTHTETR"/>
</dbReference>
<evidence type="ECO:0000256" key="2">
    <source>
        <dbReference type="ARBA" id="ARBA00023125"/>
    </source>
</evidence>
<evidence type="ECO:0000313" key="7">
    <source>
        <dbReference type="Proteomes" id="UP000317893"/>
    </source>
</evidence>
<dbReference type="RefSeq" id="WP_141848014.1">
    <property type="nucleotide sequence ID" value="NZ_BAAAPR010000004.1"/>
</dbReference>
<protein>
    <submittedName>
        <fullName evidence="6">TetR family transcriptional regulator</fullName>
    </submittedName>
</protein>
<dbReference type="SUPFAM" id="SSF46689">
    <property type="entry name" value="Homeodomain-like"/>
    <property type="match status" value="1"/>
</dbReference>
<proteinExistence type="predicted"/>
<dbReference type="Proteomes" id="UP000317893">
    <property type="component" value="Unassembled WGS sequence"/>
</dbReference>
<dbReference type="InterPro" id="IPR009057">
    <property type="entry name" value="Homeodomain-like_sf"/>
</dbReference>
<feature type="domain" description="HTH tetR-type" evidence="5">
    <location>
        <begin position="4"/>
        <end position="64"/>
    </location>
</feature>
<dbReference type="InterPro" id="IPR001647">
    <property type="entry name" value="HTH_TetR"/>
</dbReference>
<dbReference type="PANTHER" id="PTHR47506:SF1">
    <property type="entry name" value="HTH-TYPE TRANSCRIPTIONAL REGULATOR YJDC"/>
    <property type="match status" value="1"/>
</dbReference>
<comment type="caution">
    <text evidence="6">The sequence shown here is derived from an EMBL/GenBank/DDBJ whole genome shotgun (WGS) entry which is preliminary data.</text>
</comment>
<dbReference type="GO" id="GO:0003677">
    <property type="term" value="F:DNA binding"/>
    <property type="evidence" value="ECO:0007669"/>
    <property type="project" value="UniProtKB-UniRule"/>
</dbReference>
<dbReference type="Gene3D" id="1.10.357.10">
    <property type="entry name" value="Tetracycline Repressor, domain 2"/>
    <property type="match status" value="1"/>
</dbReference>
<gene>
    <name evidence="6" type="ORF">FB458_1590</name>
</gene>
<dbReference type="Pfam" id="PF16925">
    <property type="entry name" value="TetR_C_13"/>
    <property type="match status" value="1"/>
</dbReference>
<dbReference type="PROSITE" id="PS50977">
    <property type="entry name" value="HTH_TETR_2"/>
    <property type="match status" value="1"/>
</dbReference>
<dbReference type="OrthoDB" id="3196926at2"/>
<keyword evidence="2 4" id="KW-0238">DNA-binding</keyword>
<dbReference type="AlphaFoldDB" id="A0A542DZH9"/>
<organism evidence="6 7">
    <name type="scientific">Lapillicoccus jejuensis</name>
    <dbReference type="NCBI Taxonomy" id="402171"/>
    <lineage>
        <taxon>Bacteria</taxon>
        <taxon>Bacillati</taxon>
        <taxon>Actinomycetota</taxon>
        <taxon>Actinomycetes</taxon>
        <taxon>Micrococcales</taxon>
        <taxon>Intrasporangiaceae</taxon>
        <taxon>Lapillicoccus</taxon>
    </lineage>
</organism>
<dbReference type="SUPFAM" id="SSF48498">
    <property type="entry name" value="Tetracyclin repressor-like, C-terminal domain"/>
    <property type="match status" value="1"/>
</dbReference>
<evidence type="ECO:0000313" key="6">
    <source>
        <dbReference type="EMBL" id="TQJ08500.1"/>
    </source>
</evidence>
<evidence type="ECO:0000256" key="4">
    <source>
        <dbReference type="PROSITE-ProRule" id="PRU00335"/>
    </source>
</evidence>
<dbReference type="PANTHER" id="PTHR47506">
    <property type="entry name" value="TRANSCRIPTIONAL REGULATORY PROTEIN"/>
    <property type="match status" value="1"/>
</dbReference>
<keyword evidence="1" id="KW-0805">Transcription regulation</keyword>
<dbReference type="InterPro" id="IPR011075">
    <property type="entry name" value="TetR_C"/>
</dbReference>
<feature type="DNA-binding region" description="H-T-H motif" evidence="4">
    <location>
        <begin position="27"/>
        <end position="46"/>
    </location>
</feature>
<dbReference type="Pfam" id="PF00440">
    <property type="entry name" value="TetR_N"/>
    <property type="match status" value="1"/>
</dbReference>
<accession>A0A542DZH9</accession>
<reference evidence="6 7" key="1">
    <citation type="submission" date="2019-06" db="EMBL/GenBank/DDBJ databases">
        <title>Sequencing the genomes of 1000 actinobacteria strains.</title>
        <authorList>
            <person name="Klenk H.-P."/>
        </authorList>
    </citation>
    <scope>NUCLEOTIDE SEQUENCE [LARGE SCALE GENOMIC DNA]</scope>
    <source>
        <strain evidence="6 7">DSM 18607</strain>
    </source>
</reference>
<dbReference type="InterPro" id="IPR036271">
    <property type="entry name" value="Tet_transcr_reg_TetR-rel_C_sf"/>
</dbReference>
<evidence type="ECO:0000259" key="5">
    <source>
        <dbReference type="PROSITE" id="PS50977"/>
    </source>
</evidence>